<evidence type="ECO:0000259" key="5">
    <source>
        <dbReference type="SMART" id="SM00881"/>
    </source>
</evidence>
<evidence type="ECO:0000256" key="2">
    <source>
        <dbReference type="ARBA" id="ARBA00022741"/>
    </source>
</evidence>
<dbReference type="SUPFAM" id="SSF56059">
    <property type="entry name" value="Glutathione synthetase ATP-binding domain-like"/>
    <property type="match status" value="1"/>
</dbReference>
<dbReference type="PATRIC" id="fig|1191523.3.peg.1149"/>
<dbReference type="InterPro" id="IPR051538">
    <property type="entry name" value="Acyl-CoA_Synth/Transferase"/>
</dbReference>
<dbReference type="OrthoDB" id="9807426at2"/>
<evidence type="ECO:0000313" key="6">
    <source>
        <dbReference type="EMBL" id="AFN74324.1"/>
    </source>
</evidence>
<dbReference type="STRING" id="1191523.MROS_1085"/>
<dbReference type="GO" id="GO:0043758">
    <property type="term" value="F:acetate-CoA ligase (ADP-forming) activity"/>
    <property type="evidence" value="ECO:0007669"/>
    <property type="project" value="InterPro"/>
</dbReference>
<feature type="coiled-coil region" evidence="4">
    <location>
        <begin position="537"/>
        <end position="564"/>
    </location>
</feature>
<dbReference type="Proteomes" id="UP000009011">
    <property type="component" value="Chromosome"/>
</dbReference>
<dbReference type="HOGENOM" id="CLU_007415_3_1_10"/>
<dbReference type="AlphaFoldDB" id="I6ZQH3"/>
<dbReference type="PANTHER" id="PTHR43334">
    <property type="entry name" value="ACETATE--COA LIGASE [ADP-FORMING]"/>
    <property type="match status" value="1"/>
</dbReference>
<dbReference type="Pfam" id="PF13549">
    <property type="entry name" value="ATP-grasp_5"/>
    <property type="match status" value="1"/>
</dbReference>
<dbReference type="Pfam" id="PF13380">
    <property type="entry name" value="CoA_binding_2"/>
    <property type="match status" value="1"/>
</dbReference>
<dbReference type="SUPFAM" id="SSF52210">
    <property type="entry name" value="Succinyl-CoA synthetase domains"/>
    <property type="match status" value="2"/>
</dbReference>
<dbReference type="EMBL" id="CP003557">
    <property type="protein sequence ID" value="AFN74324.1"/>
    <property type="molecule type" value="Genomic_DNA"/>
</dbReference>
<feature type="domain" description="CoA-binding" evidence="5">
    <location>
        <begin position="7"/>
        <end position="102"/>
    </location>
</feature>
<dbReference type="InterPro" id="IPR016102">
    <property type="entry name" value="Succinyl-CoA_synth-like"/>
</dbReference>
<dbReference type="Pfam" id="PF13607">
    <property type="entry name" value="Succ_CoA_lig"/>
    <property type="match status" value="1"/>
</dbReference>
<sequence>METLSKFFYPESICIVGASSKPKSIGYEILKNIRDYGFKGRVFPVNPKVDEILAYRCYASIKKIKEQIDLAIVTLPKNIVADSVKELIEKNVKAIILITAGFREVGKEGAELEKQISDLIKKNGGRLVGPNCMGVINTLPGYKLNATFVAEKPETGSIAFFSQSGALGAAVLNTIRETDIKFAHFISIGNKADLNENDFLGFWQKDDNIAVLTYYLESFDDGLNFLLPFIKGEVEKPVIVLKAGRTESGMKAASSHTGALSGSDKIVNALLKQFGVIRVKTLNELFNTAKGFENFPAIKGKNIAVVTNAGGPAILCVDKLEERGLKLARLNDSTKEKIKSIIHPEGSAENPVDLLPSGDDETYKNVTALLIEDENVDAVITIFVEPVMVEPFEIAEAIYNNFNKDNTTKPVIHTTMPMPEFWVRYKTSSKLKLPVFRNPEDAPEILSNIFFYNNRLEKLKADRGEYHELLNRKVTNLIKPKGKYLTQTELNETAKKYNLPLIENAILKYDELTEINDDFFPAVIKGINEHAIHKSELNAVRLNIKDKNELIEKAKEIEKSFEKNGLKAESFLVQKYLKIKHELLIGGFRDRSFGPVIMFGAGGKYVEILEDTSIRSCYSSRNDIYEMISETKIGKIIKGVRGESGVDIDSLVEIIRNCAIMMIENPAVAEFDINPLAADIDNNLYVADFRLRTI</sequence>
<evidence type="ECO:0000313" key="7">
    <source>
        <dbReference type="Proteomes" id="UP000009011"/>
    </source>
</evidence>
<dbReference type="InterPro" id="IPR013815">
    <property type="entry name" value="ATP_grasp_subdomain_1"/>
</dbReference>
<dbReference type="SMART" id="SM00881">
    <property type="entry name" value="CoA_binding"/>
    <property type="match status" value="1"/>
</dbReference>
<organism evidence="6 7">
    <name type="scientific">Melioribacter roseus (strain DSM 23840 / JCM 17771 / VKM B-2668 / P3M-2)</name>
    <dbReference type="NCBI Taxonomy" id="1191523"/>
    <lineage>
        <taxon>Bacteria</taxon>
        <taxon>Pseudomonadati</taxon>
        <taxon>Ignavibacteriota</taxon>
        <taxon>Ignavibacteria</taxon>
        <taxon>Ignavibacteriales</taxon>
        <taxon>Melioribacteraceae</taxon>
        <taxon>Melioribacter</taxon>
    </lineage>
</organism>
<accession>I6ZQH3</accession>
<dbReference type="eggNOG" id="COG0045">
    <property type="taxonomic scope" value="Bacteria"/>
</dbReference>
<evidence type="ECO:0000256" key="4">
    <source>
        <dbReference type="SAM" id="Coils"/>
    </source>
</evidence>
<evidence type="ECO:0000256" key="1">
    <source>
        <dbReference type="ARBA" id="ARBA00022598"/>
    </source>
</evidence>
<dbReference type="InterPro" id="IPR036291">
    <property type="entry name" value="NAD(P)-bd_dom_sf"/>
</dbReference>
<reference evidence="6 7" key="1">
    <citation type="journal article" date="2013" name="PLoS ONE">
        <title>Genomic analysis of Melioribacter roseus, facultatively anaerobic organotrophic bacterium representing a novel deep lineage within Bacteriodetes/Chlorobi group.</title>
        <authorList>
            <person name="Kadnikov V.V."/>
            <person name="Mardanov A.V."/>
            <person name="Podosokorskaya O.A."/>
            <person name="Gavrilov S.N."/>
            <person name="Kublanov I.V."/>
            <person name="Beletsky A.V."/>
            <person name="Bonch-Osmolovskaya E.A."/>
            <person name="Ravin N.V."/>
        </authorList>
    </citation>
    <scope>NUCLEOTIDE SEQUENCE [LARGE SCALE GENOMIC DNA]</scope>
    <source>
        <strain evidence="7">JCM 17771 / P3M-2</strain>
    </source>
</reference>
<dbReference type="InterPro" id="IPR032875">
    <property type="entry name" value="Succ_CoA_lig_flav_dom"/>
</dbReference>
<keyword evidence="3" id="KW-0067">ATP-binding</keyword>
<dbReference type="SUPFAM" id="SSF51735">
    <property type="entry name" value="NAD(P)-binding Rossmann-fold domains"/>
    <property type="match status" value="1"/>
</dbReference>
<evidence type="ECO:0000256" key="3">
    <source>
        <dbReference type="ARBA" id="ARBA00022840"/>
    </source>
</evidence>
<name>I6ZQH3_MELRP</name>
<dbReference type="KEGG" id="mro:MROS_1085"/>
<keyword evidence="4" id="KW-0175">Coiled coil</keyword>
<dbReference type="Gene3D" id="3.40.50.720">
    <property type="entry name" value="NAD(P)-binding Rossmann-like Domain"/>
    <property type="match status" value="1"/>
</dbReference>
<dbReference type="Pfam" id="PF19045">
    <property type="entry name" value="Ligase_CoA_2"/>
    <property type="match status" value="1"/>
</dbReference>
<proteinExistence type="predicted"/>
<dbReference type="InterPro" id="IPR003781">
    <property type="entry name" value="CoA-bd"/>
</dbReference>
<keyword evidence="7" id="KW-1185">Reference proteome</keyword>
<dbReference type="InterPro" id="IPR043938">
    <property type="entry name" value="Ligase_CoA_dom"/>
</dbReference>
<dbReference type="PANTHER" id="PTHR43334:SF2">
    <property type="entry name" value="ACETATE--COA LIGASE [ADP-FORMING]"/>
    <property type="match status" value="1"/>
</dbReference>
<dbReference type="eggNOG" id="COG1042">
    <property type="taxonomic scope" value="Bacteria"/>
</dbReference>
<gene>
    <name evidence="6" type="ordered locus">MROS_1085</name>
</gene>
<keyword evidence="2" id="KW-0547">Nucleotide-binding</keyword>
<dbReference type="Gene3D" id="3.40.50.261">
    <property type="entry name" value="Succinyl-CoA synthetase domains"/>
    <property type="match status" value="2"/>
</dbReference>
<dbReference type="GO" id="GO:0005524">
    <property type="term" value="F:ATP binding"/>
    <property type="evidence" value="ECO:0007669"/>
    <property type="project" value="UniProtKB-KW"/>
</dbReference>
<keyword evidence="1" id="KW-0436">Ligase</keyword>
<dbReference type="Gene3D" id="3.30.1490.20">
    <property type="entry name" value="ATP-grasp fold, A domain"/>
    <property type="match status" value="1"/>
</dbReference>
<dbReference type="RefSeq" id="WP_014855760.1">
    <property type="nucleotide sequence ID" value="NC_018178.1"/>
</dbReference>
<dbReference type="Gene3D" id="3.30.470.20">
    <property type="entry name" value="ATP-grasp fold, B domain"/>
    <property type="match status" value="1"/>
</dbReference>
<protein>
    <submittedName>
        <fullName evidence="6">Acetyl-CoA synthetase</fullName>
    </submittedName>
</protein>